<keyword evidence="1 2" id="KW-0812">Transmembrane</keyword>
<protein>
    <submittedName>
        <fullName evidence="2">Putative transmembrane anti-sigma factor</fullName>
    </submittedName>
</protein>
<gene>
    <name evidence="2" type="ORF">CfE428DRAFT_0895</name>
</gene>
<comment type="caution">
    <text evidence="2">The sequence shown here is derived from an EMBL/GenBank/DDBJ whole genome shotgun (WGS) entry which is preliminary data.</text>
</comment>
<dbReference type="Proteomes" id="UP000005824">
    <property type="component" value="Unassembled WGS sequence"/>
</dbReference>
<dbReference type="AlphaFoldDB" id="B4CW58"/>
<evidence type="ECO:0000256" key="1">
    <source>
        <dbReference type="SAM" id="Phobius"/>
    </source>
</evidence>
<proteinExistence type="predicted"/>
<dbReference type="RefSeq" id="WP_006978222.1">
    <property type="nucleotide sequence ID" value="NZ_ABVL01000002.1"/>
</dbReference>
<keyword evidence="1" id="KW-0472">Membrane</keyword>
<keyword evidence="1" id="KW-1133">Transmembrane helix</keyword>
<reference evidence="2 3" key="1">
    <citation type="journal article" date="2011" name="J. Bacteriol.">
        <title>Genome sequence of Chthoniobacter flavus Ellin428, an aerobic heterotrophic soil bacterium.</title>
        <authorList>
            <person name="Kant R."/>
            <person name="van Passel M.W."/>
            <person name="Palva A."/>
            <person name="Lucas S."/>
            <person name="Lapidus A."/>
            <person name="Glavina Del Rio T."/>
            <person name="Dalin E."/>
            <person name="Tice H."/>
            <person name="Bruce D."/>
            <person name="Goodwin L."/>
            <person name="Pitluck S."/>
            <person name="Larimer F.W."/>
            <person name="Land M.L."/>
            <person name="Hauser L."/>
            <person name="Sangwan P."/>
            <person name="de Vos W.M."/>
            <person name="Janssen P.H."/>
            <person name="Smidt H."/>
        </authorList>
    </citation>
    <scope>NUCLEOTIDE SEQUENCE [LARGE SCALE GENOMIC DNA]</scope>
    <source>
        <strain evidence="2 3">Ellin428</strain>
    </source>
</reference>
<feature type="transmembrane region" description="Helical" evidence="1">
    <location>
        <begin position="86"/>
        <end position="110"/>
    </location>
</feature>
<dbReference type="InParanoid" id="B4CW58"/>
<evidence type="ECO:0000313" key="3">
    <source>
        <dbReference type="Proteomes" id="UP000005824"/>
    </source>
</evidence>
<sequence length="170" mass="19055">MKPFEEQFTAWVDGKLTDAELAEFEKQLAEHPDAAADRDDALKLGRLLRAHPPVLEMPNPDFFNHQLLQRIEAETPKPRVVEKKQWSFWSIPGLAWAGASCLIVAGALFATMIPGGPKHLETSTYFAQVVENWSTDPNVTASTVYDPKDQMTVVWLDGLDYIPATYALNK</sequence>
<organism evidence="2 3">
    <name type="scientific">Chthoniobacter flavus Ellin428</name>
    <dbReference type="NCBI Taxonomy" id="497964"/>
    <lineage>
        <taxon>Bacteria</taxon>
        <taxon>Pseudomonadati</taxon>
        <taxon>Verrucomicrobiota</taxon>
        <taxon>Spartobacteria</taxon>
        <taxon>Chthoniobacterales</taxon>
        <taxon>Chthoniobacteraceae</taxon>
        <taxon>Chthoniobacter</taxon>
    </lineage>
</organism>
<name>B4CW58_9BACT</name>
<evidence type="ECO:0000313" key="2">
    <source>
        <dbReference type="EMBL" id="EDY21650.1"/>
    </source>
</evidence>
<dbReference type="STRING" id="497964.CfE428DRAFT_0895"/>
<accession>B4CW58</accession>
<keyword evidence="3" id="KW-1185">Reference proteome</keyword>
<dbReference type="EMBL" id="ABVL01000002">
    <property type="protein sequence ID" value="EDY21650.1"/>
    <property type="molecule type" value="Genomic_DNA"/>
</dbReference>